<sequence length="293" mass="33031">MAAGGMRRGEVEELARRVERMEIQDMPVRFADKVTPGRRHAETVDLISNVWGVIPKKNVPIYRYDVRILEEFPPKASGDAPTKEVTKQCRDDFPSIERKNRCVAVFLRLLEREKAFFGKRESVVYDRASILYTLDRLQIENDETKTFIVTPNELPEGSVSTDCVRVLFNIKQCTEDFQLTTSDLKQGVSLEGERINRSLQQFFELLASQEAFFTEGRFVTYGTGQSFLFEPYDFGFRDQDMPPLPDGKYTGIGASKGVKLIEGPSGPGGIHAALVMDGMNSIFLVLCISVGHL</sequence>
<dbReference type="AlphaFoldDB" id="F1L7U8"/>
<name>F1L7U8_ASCSU</name>
<protein>
    <submittedName>
        <fullName evidence="1">Worm-specific Argonaute WAGO-1</fullName>
    </submittedName>
</protein>
<proteinExistence type="evidence at transcript level"/>
<evidence type="ECO:0000313" key="1">
    <source>
        <dbReference type="EMBL" id="ADY46202.1"/>
    </source>
</evidence>
<reference evidence="1" key="1">
    <citation type="journal article" date="2011" name="Genome Res.">
        <title>Deep small RNA sequencing from the nematode Ascaris reveals conservation, functional diversification, and novel developmental profiles.</title>
        <authorList>
            <person name="Wang J."/>
            <person name="Czech B."/>
            <person name="Crunk A."/>
            <person name="Wallace A."/>
            <person name="Mitreva M."/>
            <person name="Hannon G.J."/>
            <person name="Davis R.E."/>
        </authorList>
    </citation>
    <scope>NUCLEOTIDE SEQUENCE</scope>
</reference>
<dbReference type="EMBL" id="JI173333">
    <property type="protein sequence ID" value="ADY46202.1"/>
    <property type="molecule type" value="mRNA"/>
</dbReference>
<accession>F1L7U8</accession>
<organism evidence="1">
    <name type="scientific">Ascaris suum</name>
    <name type="common">Pig roundworm</name>
    <name type="synonym">Ascaris lumbricoides</name>
    <dbReference type="NCBI Taxonomy" id="6253"/>
    <lineage>
        <taxon>Eukaryota</taxon>
        <taxon>Metazoa</taxon>
        <taxon>Ecdysozoa</taxon>
        <taxon>Nematoda</taxon>
        <taxon>Chromadorea</taxon>
        <taxon>Rhabditida</taxon>
        <taxon>Spirurina</taxon>
        <taxon>Ascaridomorpha</taxon>
        <taxon>Ascaridoidea</taxon>
        <taxon>Ascarididae</taxon>
        <taxon>Ascaris</taxon>
    </lineage>
</organism>